<dbReference type="GO" id="GO:0008476">
    <property type="term" value="F:protein-tyrosine sulfotransferase activity"/>
    <property type="evidence" value="ECO:0007669"/>
    <property type="project" value="InterPro"/>
</dbReference>
<dbReference type="RefSeq" id="WP_268609482.1">
    <property type="nucleotide sequence ID" value="NZ_CP113797.1"/>
</dbReference>
<dbReference type="PANTHER" id="PTHR12788:SF10">
    <property type="entry name" value="PROTEIN-TYROSINE SULFOTRANSFERASE"/>
    <property type="match status" value="1"/>
</dbReference>
<accession>A0A9E9C7X2</accession>
<evidence type="ECO:0000313" key="2">
    <source>
        <dbReference type="EMBL" id="WAL59688.1"/>
    </source>
</evidence>
<protein>
    <submittedName>
        <fullName evidence="2">Sulfotransferase</fullName>
    </submittedName>
</protein>
<keyword evidence="1" id="KW-0808">Transferase</keyword>
<keyword evidence="3" id="KW-1185">Reference proteome</keyword>
<dbReference type="InterPro" id="IPR027417">
    <property type="entry name" value="P-loop_NTPase"/>
</dbReference>
<proteinExistence type="predicted"/>
<dbReference type="KEGG" id="tsin:OXH18_21330"/>
<dbReference type="InterPro" id="IPR026634">
    <property type="entry name" value="TPST-like"/>
</dbReference>
<dbReference type="PANTHER" id="PTHR12788">
    <property type="entry name" value="PROTEIN-TYROSINE SULFOTRANSFERASE 2"/>
    <property type="match status" value="1"/>
</dbReference>
<name>A0A9E9C7X2_9CYAN</name>
<evidence type="ECO:0000256" key="1">
    <source>
        <dbReference type="ARBA" id="ARBA00022679"/>
    </source>
</evidence>
<dbReference type="SUPFAM" id="SSF52540">
    <property type="entry name" value="P-loop containing nucleoside triphosphate hydrolases"/>
    <property type="match status" value="1"/>
</dbReference>
<sequence length="287" mass="33092">MAETITEKPVFIAGLHRSGTSLVRAIVGSHPTLAMYPSDLPLWQEFYEPYKNQDLNDATIRTQLVDAILSHKKVQSLATPIDRSRLLSDLDQISIEGQALIDCGVIFAHFLQQYARLQGRSRWGLKSPFQEHYAEAMLQAYPTAKILHIIRDPRDVLVSIKSRGWYWDLKKRCKEWRNSTRLAHHWQQTYPLSYQVIRYEDLVAQPAPIVRLICAFLDLEYLPDLLLMQGQAGWSGSNSRFADVGWHSKTISPIAVGRYEGLLSKAEIEFCQSYLDKEMHQWGYKKE</sequence>
<organism evidence="2 3">
    <name type="scientific">Thermocoleostomius sinensis A174</name>
    <dbReference type="NCBI Taxonomy" id="2016057"/>
    <lineage>
        <taxon>Bacteria</taxon>
        <taxon>Bacillati</taxon>
        <taxon>Cyanobacteriota</taxon>
        <taxon>Cyanophyceae</taxon>
        <taxon>Oculatellales</taxon>
        <taxon>Oculatellaceae</taxon>
        <taxon>Thermocoleostomius</taxon>
    </lineage>
</organism>
<dbReference type="Proteomes" id="UP001163152">
    <property type="component" value="Chromosome"/>
</dbReference>
<evidence type="ECO:0000313" key="3">
    <source>
        <dbReference type="Proteomes" id="UP001163152"/>
    </source>
</evidence>
<dbReference type="EMBL" id="CP113797">
    <property type="protein sequence ID" value="WAL59688.1"/>
    <property type="molecule type" value="Genomic_DNA"/>
</dbReference>
<dbReference type="Pfam" id="PF13469">
    <property type="entry name" value="Sulfotransfer_3"/>
    <property type="match status" value="1"/>
</dbReference>
<dbReference type="Gene3D" id="3.40.50.300">
    <property type="entry name" value="P-loop containing nucleotide triphosphate hydrolases"/>
    <property type="match status" value="1"/>
</dbReference>
<dbReference type="AlphaFoldDB" id="A0A9E9C7X2"/>
<gene>
    <name evidence="2" type="ORF">OXH18_21330</name>
</gene>
<reference evidence="2" key="1">
    <citation type="submission" date="2022-12" db="EMBL/GenBank/DDBJ databases">
        <title>Polyphasic identification of a Novel Hot-Spring Cyanobacterium Ocullathermofonsia sinensis gen nov. sp. nov. and Genomic Insights on its Adaptations to the Thermal Habitat.</title>
        <authorList>
            <person name="Daroch M."/>
            <person name="Tang J."/>
            <person name="Jiang Y."/>
        </authorList>
    </citation>
    <scope>NUCLEOTIDE SEQUENCE</scope>
    <source>
        <strain evidence="2">PKUAC-SCTA174</strain>
    </source>
</reference>